<proteinExistence type="inferred from homology"/>
<name>A0AAD8LQU8_ACIOX</name>
<evidence type="ECO:0000256" key="6">
    <source>
        <dbReference type="ARBA" id="ARBA00022946"/>
    </source>
</evidence>
<feature type="transmembrane region" description="Helical" evidence="14">
    <location>
        <begin position="53"/>
        <end position="74"/>
    </location>
</feature>
<evidence type="ECO:0000256" key="4">
    <source>
        <dbReference type="ARBA" id="ARBA00022692"/>
    </source>
</evidence>
<accession>A0AAD8LQU8</accession>
<dbReference type="Pfam" id="PF02238">
    <property type="entry name" value="COX7a"/>
    <property type="match status" value="1"/>
</dbReference>
<comment type="caution">
    <text evidence="15">The sequence shown here is derived from an EMBL/GenBank/DDBJ whole genome shotgun (WGS) entry which is preliminary data.</text>
</comment>
<organism evidence="15 16">
    <name type="scientific">Acipenser oxyrinchus oxyrinchus</name>
    <dbReference type="NCBI Taxonomy" id="40147"/>
    <lineage>
        <taxon>Eukaryota</taxon>
        <taxon>Metazoa</taxon>
        <taxon>Chordata</taxon>
        <taxon>Craniata</taxon>
        <taxon>Vertebrata</taxon>
        <taxon>Euteleostomi</taxon>
        <taxon>Actinopterygii</taxon>
        <taxon>Chondrostei</taxon>
        <taxon>Acipenseriformes</taxon>
        <taxon>Acipenseridae</taxon>
        <taxon>Acipenser</taxon>
    </lineage>
</organism>
<comment type="pathway">
    <text evidence="2">Energy metabolism; oxidative phosphorylation.</text>
</comment>
<dbReference type="AlphaFoldDB" id="A0AAD8LQU8"/>
<keyword evidence="9" id="KW-0560">Oxidoreductase</keyword>
<keyword evidence="10" id="KW-0496">Mitochondrion</keyword>
<dbReference type="InterPro" id="IPR039297">
    <property type="entry name" value="COX7a"/>
</dbReference>
<dbReference type="Proteomes" id="UP001230051">
    <property type="component" value="Unassembled WGS sequence"/>
</dbReference>
<evidence type="ECO:0000256" key="10">
    <source>
        <dbReference type="ARBA" id="ARBA00023128"/>
    </source>
</evidence>
<evidence type="ECO:0000256" key="9">
    <source>
        <dbReference type="ARBA" id="ARBA00023002"/>
    </source>
</evidence>
<comment type="similarity">
    <text evidence="3">Belongs to the cytochrome c oxidase VIIa family.</text>
</comment>
<dbReference type="GO" id="GO:0002082">
    <property type="term" value="P:regulation of oxidative phosphorylation"/>
    <property type="evidence" value="ECO:0007669"/>
    <property type="project" value="TreeGrafter"/>
</dbReference>
<gene>
    <name evidence="15" type="primary">COX7A2</name>
    <name evidence="15" type="ORF">AOXY_G6867</name>
</gene>
<dbReference type="GO" id="GO:0005743">
    <property type="term" value="C:mitochondrial inner membrane"/>
    <property type="evidence" value="ECO:0007669"/>
    <property type="project" value="UniProtKB-SubCell"/>
</dbReference>
<dbReference type="Gene3D" id="4.10.91.10">
    <property type="entry name" value="Cytochrome c oxidase, subunit VIIa"/>
    <property type="match status" value="1"/>
</dbReference>
<evidence type="ECO:0000256" key="1">
    <source>
        <dbReference type="ARBA" id="ARBA00004434"/>
    </source>
</evidence>
<reference evidence="15" key="1">
    <citation type="submission" date="2022-02" db="EMBL/GenBank/DDBJ databases">
        <title>Atlantic sturgeon de novo genome assembly.</title>
        <authorList>
            <person name="Stock M."/>
            <person name="Klopp C."/>
            <person name="Guiguen Y."/>
            <person name="Cabau C."/>
            <person name="Parinello H."/>
            <person name="Santidrian Yebra-Pimentel E."/>
            <person name="Kuhl H."/>
            <person name="Dirks R.P."/>
            <person name="Guessner J."/>
            <person name="Wuertz S."/>
            <person name="Du K."/>
            <person name="Schartl M."/>
        </authorList>
    </citation>
    <scope>NUCLEOTIDE SEQUENCE</scope>
    <source>
        <strain evidence="15">STURGEONOMICS-FGT-2020</strain>
        <tissue evidence="15">Whole blood</tissue>
    </source>
</reference>
<keyword evidence="5" id="KW-0999">Mitochondrion inner membrane</keyword>
<evidence type="ECO:0000256" key="5">
    <source>
        <dbReference type="ARBA" id="ARBA00022792"/>
    </source>
</evidence>
<evidence type="ECO:0000256" key="11">
    <source>
        <dbReference type="ARBA" id="ARBA00023136"/>
    </source>
</evidence>
<evidence type="ECO:0000256" key="12">
    <source>
        <dbReference type="ARBA" id="ARBA00040282"/>
    </source>
</evidence>
<evidence type="ECO:0000256" key="3">
    <source>
        <dbReference type="ARBA" id="ARBA00009331"/>
    </source>
</evidence>
<evidence type="ECO:0000256" key="13">
    <source>
        <dbReference type="ARBA" id="ARBA00042325"/>
    </source>
</evidence>
<evidence type="ECO:0000256" key="2">
    <source>
        <dbReference type="ARBA" id="ARBA00004673"/>
    </source>
</evidence>
<dbReference type="FunFam" id="4.10.91.10:FF:000001">
    <property type="entry name" value="Cytochrome c oxidase subunit 7A1, mitochondrial"/>
    <property type="match status" value="1"/>
</dbReference>
<dbReference type="GO" id="GO:0045277">
    <property type="term" value="C:respiratory chain complex IV"/>
    <property type="evidence" value="ECO:0007669"/>
    <property type="project" value="InterPro"/>
</dbReference>
<dbReference type="CDD" id="cd00928">
    <property type="entry name" value="Cyt_c_Oxidase_VIIa"/>
    <property type="match status" value="1"/>
</dbReference>
<keyword evidence="16" id="KW-1185">Reference proteome</keyword>
<dbReference type="SUPFAM" id="SSF81419">
    <property type="entry name" value="Mitochondrial cytochrome c oxidase subunit VIIa"/>
    <property type="match status" value="1"/>
</dbReference>
<dbReference type="PANTHER" id="PTHR10510">
    <property type="entry name" value="CYTOCHROME C OXIDASE POLYPEPTIDE 7A"/>
    <property type="match status" value="1"/>
</dbReference>
<comment type="subcellular location">
    <subcellularLocation>
        <location evidence="1">Mitochondrion inner membrane</location>
        <topology evidence="1">Single-pass membrane protein</topology>
    </subcellularLocation>
</comment>
<dbReference type="PANTHER" id="PTHR10510:SF15">
    <property type="entry name" value="CYTOCHROME C OXIDASE SUBUNIT 7A2, MITOCHONDRIAL"/>
    <property type="match status" value="1"/>
</dbReference>
<keyword evidence="6" id="KW-0809">Transit peptide</keyword>
<evidence type="ECO:0000313" key="16">
    <source>
        <dbReference type="Proteomes" id="UP001230051"/>
    </source>
</evidence>
<evidence type="ECO:0000313" key="15">
    <source>
        <dbReference type="EMBL" id="KAK1171928.1"/>
    </source>
</evidence>
<evidence type="ECO:0000256" key="7">
    <source>
        <dbReference type="ARBA" id="ARBA00022989"/>
    </source>
</evidence>
<keyword evidence="8" id="KW-0007">Acetylation</keyword>
<protein>
    <recommendedName>
        <fullName evidence="12">Cytochrome c oxidase subunit 7A2, mitochondrial</fullName>
    </recommendedName>
    <alternativeName>
        <fullName evidence="13">Cytochrome c oxidase subunit VIIa-liver/heart</fullName>
    </alternativeName>
</protein>
<evidence type="ECO:0000256" key="8">
    <source>
        <dbReference type="ARBA" id="ARBA00022990"/>
    </source>
</evidence>
<dbReference type="GO" id="GO:0097250">
    <property type="term" value="P:mitochondrial respirasome assembly"/>
    <property type="evidence" value="ECO:0007669"/>
    <property type="project" value="UniProtKB-ARBA"/>
</dbReference>
<sequence length="82" mass="9157">MVCSFQALRQISLRTLSSTARRQVQNKVPEKQKMFQEDNGIPVHLKGGVSDALLYRFTMALTVLGTGYVVYELVSAALPKKK</sequence>
<dbReference type="EMBL" id="JAGXEW010000005">
    <property type="protein sequence ID" value="KAK1171928.1"/>
    <property type="molecule type" value="Genomic_DNA"/>
</dbReference>
<keyword evidence="7 14" id="KW-1133">Transmembrane helix</keyword>
<dbReference type="GO" id="GO:0016491">
    <property type="term" value="F:oxidoreductase activity"/>
    <property type="evidence" value="ECO:0007669"/>
    <property type="project" value="UniProtKB-KW"/>
</dbReference>
<dbReference type="InterPro" id="IPR003177">
    <property type="entry name" value="Cytc_oxidase_su7a_met"/>
</dbReference>
<keyword evidence="11 14" id="KW-0472">Membrane</keyword>
<dbReference type="GO" id="GO:0006123">
    <property type="term" value="P:mitochondrial electron transport, cytochrome c to oxygen"/>
    <property type="evidence" value="ECO:0007669"/>
    <property type="project" value="InterPro"/>
</dbReference>
<dbReference type="InterPro" id="IPR036539">
    <property type="entry name" value="Cyt_c_oxidase_su7a_sf"/>
</dbReference>
<evidence type="ECO:0000256" key="14">
    <source>
        <dbReference type="SAM" id="Phobius"/>
    </source>
</evidence>
<keyword evidence="4 14" id="KW-0812">Transmembrane</keyword>